<dbReference type="PANTHER" id="PTHR12616">
    <property type="entry name" value="VACUOLAR PROTEIN SORTING VPS41"/>
    <property type="match status" value="1"/>
</dbReference>
<protein>
    <recommendedName>
        <fullName evidence="2">Vacuolar protein sorting-associated protein 8 central domain-containing protein</fullName>
    </recommendedName>
</protein>
<feature type="region of interest" description="Disordered" evidence="1">
    <location>
        <begin position="162"/>
        <end position="187"/>
    </location>
</feature>
<dbReference type="Pfam" id="PF12816">
    <property type="entry name" value="TPR_Vps8"/>
    <property type="match status" value="1"/>
</dbReference>
<dbReference type="InterPro" id="IPR045111">
    <property type="entry name" value="Vps41/Vps8"/>
</dbReference>
<dbReference type="GO" id="GO:0034058">
    <property type="term" value="P:endosomal vesicle fusion"/>
    <property type="evidence" value="ECO:0007669"/>
    <property type="project" value="TreeGrafter"/>
</dbReference>
<dbReference type="GO" id="GO:0006623">
    <property type="term" value="P:protein targeting to vacuole"/>
    <property type="evidence" value="ECO:0007669"/>
    <property type="project" value="InterPro"/>
</dbReference>
<sequence>MSSNLGSAFGLQEKETAQPIFPAFGVRGELFAGAPVVALEWLQTGMLLYLDDDQFMCVYDTYRGCELQNIRLQSLPVHVSFAGLKPEANPRSFSSSFRGCEVGVFLLSTEELRIAKLQTIKQRIDALVDAGEWLSALGLSLDHFDDVIMPRVKRELQQRKARLGRAATSEGSDAGVETSHSSNPEEWTWTEEDRELIELNMNGQRRYTGPEEEAEKLLLVYLDLGVSNAPKEEKGDRRTGYSLANSHYQMLAGVCMEYCCLLRRPDLLFGSVYDRFRKAGRQSVFLDLLEPFITSGQLTTIGAEAMEDFLGMTSSRGDLRSVERSLLRIQVQALDFNRIIPLLRRHKLFSALARVFVKGLGDYLAPVESMAEHVLMEINRDRTLWEKAGTTIRWQLKSEVELELLRSSFGSRANSSQSAASESGWSHWRGSLYKLLLYLKLSFAAKTFPEGSPLPRGELYPPGAVVRAQMLWFVFHPDPSLRIPIPPQKENRIENLRYPVLQAMLMSDTASALEVLSDGIFKASVSEHEILEQDGRTGGTLPAPPAGDAGTGEGKQVDASRPVWEQLRDIGDRVLARLPTNATSATSAGLASGVAAFPEAAIEGNVVEVPRFFAEETDDESVRERCRMYKRSSVWNETSLSWGAELPSISFLVRTVYKTVFHPHAGFSDDVIRACPQYAADARQAVLMFIAKAMLQALDDQVPRLSGNDVTLTLLYRVCAQLIREERDGTTLKFLRSLPSLVLNILTPRLLQTAHDCKRFKVALVLHTRALRCCVLDSPVPPCTAGLYVGEQLGLKLPSSSALGLNATSQEDAAIVPKQHMAASIFSYLRVDAEMPDSALPPRRHRGNPGQHAAPGEDNIGIEDSVFAFLLKQLQELKSFCIRFPDPEEIPTDSRGPAFGLGSPSASIGKGFSSTFLEAVEKLRSADLDMEFTTITGEEFDQTMLDPSLRHELLGADVEILKGWWARRISAAALVREVVQVILAVIGPLIHKDSRMSARLVAELADLLPSLDLESSLRTARSARASKNFMDQVMEALKADPTAQFKLLRVIVNGELNHGEEADPMAANLLTVALTQNDKKFYLNLLAHYQPDSVYDYIVKNDTYALDETLQLCNRLKITDATVYLLERSGDTVGALTMMLTSLSKRLDKLRDLLEKAFRADNGGGLGLGAEDPLGIAGKAKRRVLTSPRSIGVKIQSADAVMLVASTKEGQSIDRAITVVLDICQRNTATIRSMAGTGDLLGAAAGNASSIQRATNHNSVVLRPNVTVSLDPGKDIVATDPPQEAKQDEPAAAEGEGLWFSVLDELLRLRMKYIREDLNSSGGAQREIAMQMQSVVLLLIQRVLNGMMGHVSLENMVTRITERGASVKLGDFRDVLSSLFDAYEYEAEMYRHASQIVRKNVALRKMQQLVVQRSGVPIQRVDDTPLPYSLKDWGHGGPPKIIFRGRGVLSVNPETASAETVIIGSRKSQSESSEGATKDSGMNPFLARRLRKRRTFLKAQLQVTSLSSYKGEISKNWRPFGAHPTAPLSIRNATSKSQREMPKLSPNASSFPARATYVREVNPIDAAGLT</sequence>
<evidence type="ECO:0000256" key="1">
    <source>
        <dbReference type="SAM" id="MobiDB-lite"/>
    </source>
</evidence>
<feature type="domain" description="Vacuolar protein sorting-associated protein 8 central" evidence="2">
    <location>
        <begin position="284"/>
        <end position="517"/>
    </location>
</feature>
<evidence type="ECO:0000313" key="3">
    <source>
        <dbReference type="EMBL" id="CAD8254686.1"/>
    </source>
</evidence>
<name>A0A7R9Y9X4_9STRA</name>
<organism evidence="3">
    <name type="scientific">Pinguiococcus pyrenoidosus</name>
    <dbReference type="NCBI Taxonomy" id="172671"/>
    <lineage>
        <taxon>Eukaryota</taxon>
        <taxon>Sar</taxon>
        <taxon>Stramenopiles</taxon>
        <taxon>Ochrophyta</taxon>
        <taxon>Pinguiophyceae</taxon>
        <taxon>Pinguiochrysidales</taxon>
        <taxon>Pinguiochrysidaceae</taxon>
        <taxon>Pinguiococcus</taxon>
    </lineage>
</organism>
<dbReference type="GO" id="GO:0005770">
    <property type="term" value="C:late endosome"/>
    <property type="evidence" value="ECO:0007669"/>
    <property type="project" value="TreeGrafter"/>
</dbReference>
<feature type="compositionally biased region" description="Polar residues" evidence="1">
    <location>
        <begin position="1466"/>
        <end position="1475"/>
    </location>
</feature>
<reference evidence="3" key="1">
    <citation type="submission" date="2021-01" db="EMBL/GenBank/DDBJ databases">
        <authorList>
            <person name="Corre E."/>
            <person name="Pelletier E."/>
            <person name="Niang G."/>
            <person name="Scheremetjew M."/>
            <person name="Finn R."/>
            <person name="Kale V."/>
            <person name="Holt S."/>
            <person name="Cochrane G."/>
            <person name="Meng A."/>
            <person name="Brown T."/>
            <person name="Cohen L."/>
        </authorList>
    </citation>
    <scope>NUCLEOTIDE SEQUENCE</scope>
    <source>
        <strain evidence="3">CCMP2078</strain>
    </source>
</reference>
<dbReference type="GO" id="GO:0030897">
    <property type="term" value="C:HOPS complex"/>
    <property type="evidence" value="ECO:0007669"/>
    <property type="project" value="TreeGrafter"/>
</dbReference>
<feature type="region of interest" description="Disordered" evidence="1">
    <location>
        <begin position="1463"/>
        <end position="1483"/>
    </location>
</feature>
<dbReference type="PANTHER" id="PTHR12616:SF8">
    <property type="entry name" value="VACUOLAR PROTEIN SORTING-ASSOCIATED PROTEIN 8 HOMOLOG"/>
    <property type="match status" value="1"/>
</dbReference>
<dbReference type="InterPro" id="IPR025941">
    <property type="entry name" value="Vps8_central_dom"/>
</dbReference>
<dbReference type="Pfam" id="PF23556">
    <property type="entry name" value="TPR_Vps41"/>
    <property type="match status" value="1"/>
</dbReference>
<evidence type="ECO:0000259" key="2">
    <source>
        <dbReference type="Pfam" id="PF12816"/>
    </source>
</evidence>
<accession>A0A7R9Y9X4</accession>
<dbReference type="EMBL" id="HBEA01005454">
    <property type="protein sequence ID" value="CAD8254686.1"/>
    <property type="molecule type" value="Transcribed_RNA"/>
</dbReference>
<gene>
    <name evidence="3" type="ORF">PPYR1160_LOCUS4178</name>
</gene>
<feature type="region of interest" description="Disordered" evidence="1">
    <location>
        <begin position="533"/>
        <end position="559"/>
    </location>
</feature>
<proteinExistence type="predicted"/>